<dbReference type="EMBL" id="GBXM01068359">
    <property type="protein sequence ID" value="JAH40218.1"/>
    <property type="molecule type" value="Transcribed_RNA"/>
</dbReference>
<name>A0A0E9SI75_ANGAN</name>
<reference evidence="2" key="2">
    <citation type="journal article" date="2015" name="Fish Shellfish Immunol.">
        <title>Early steps in the European eel (Anguilla anguilla)-Vibrio vulnificus interaction in the gills: Role of the RtxA13 toxin.</title>
        <authorList>
            <person name="Callol A."/>
            <person name="Pajuelo D."/>
            <person name="Ebbesson L."/>
            <person name="Teles M."/>
            <person name="MacKenzie S."/>
            <person name="Amaro C."/>
        </authorList>
    </citation>
    <scope>NUCLEOTIDE SEQUENCE</scope>
</reference>
<reference evidence="2" key="1">
    <citation type="submission" date="2014-11" db="EMBL/GenBank/DDBJ databases">
        <authorList>
            <person name="Amaro Gonzalez C."/>
        </authorList>
    </citation>
    <scope>NUCLEOTIDE SEQUENCE</scope>
</reference>
<sequence>MNVNRLANKDQEHGPQLPNLNPPVVGSIRTVRISTVNNFANNIILCFCFL</sequence>
<dbReference type="AlphaFoldDB" id="A0A0E9SI75"/>
<organism evidence="2">
    <name type="scientific">Anguilla anguilla</name>
    <name type="common">European freshwater eel</name>
    <name type="synonym">Muraena anguilla</name>
    <dbReference type="NCBI Taxonomy" id="7936"/>
    <lineage>
        <taxon>Eukaryota</taxon>
        <taxon>Metazoa</taxon>
        <taxon>Chordata</taxon>
        <taxon>Craniata</taxon>
        <taxon>Vertebrata</taxon>
        <taxon>Euteleostomi</taxon>
        <taxon>Actinopterygii</taxon>
        <taxon>Neopterygii</taxon>
        <taxon>Teleostei</taxon>
        <taxon>Anguilliformes</taxon>
        <taxon>Anguillidae</taxon>
        <taxon>Anguilla</taxon>
    </lineage>
</organism>
<feature type="region of interest" description="Disordered" evidence="1">
    <location>
        <begin position="1"/>
        <end position="20"/>
    </location>
</feature>
<protein>
    <submittedName>
        <fullName evidence="2">Uncharacterized protein</fullName>
    </submittedName>
</protein>
<accession>A0A0E9SI75</accession>
<proteinExistence type="predicted"/>
<evidence type="ECO:0000313" key="2">
    <source>
        <dbReference type="EMBL" id="JAH40218.1"/>
    </source>
</evidence>
<evidence type="ECO:0000256" key="1">
    <source>
        <dbReference type="SAM" id="MobiDB-lite"/>
    </source>
</evidence>